<evidence type="ECO:0000313" key="1">
    <source>
        <dbReference type="EMBL" id="KAA8782367.1"/>
    </source>
</evidence>
<comment type="caution">
    <text evidence="1">The sequence shown here is derived from an EMBL/GenBank/DDBJ whole genome shotgun (WGS) entry which is preliminary data.</text>
</comment>
<dbReference type="Proteomes" id="UP000323664">
    <property type="component" value="Unassembled WGS sequence"/>
</dbReference>
<dbReference type="OrthoDB" id="2618621at2"/>
<dbReference type="RefSeq" id="WP_123062314.1">
    <property type="nucleotide sequence ID" value="NZ_RIAS01000001.1"/>
</dbReference>
<name>A0A5M9WJL9_PAEAM</name>
<protein>
    <submittedName>
        <fullName evidence="1">Uncharacterized protein</fullName>
    </submittedName>
</protein>
<sequence>MQWIILIGNESFTLNRIRNLKHYGENKSTNLTENRFVVDYGYDHVFYESAADIINDYEENDIKRIPFSNPQFIMMTYTNEKLMRQILSQENFPRGIYIDDDNGNIVPIEDFIVS</sequence>
<dbReference type="AlphaFoldDB" id="A0A5M9WJL9"/>
<reference evidence="1 2" key="1">
    <citation type="journal article" date="2019" name="J. Ind. Microbiol. Biotechnol.">
        <title>Paenibacillus amylolyticus 27C64 has a diverse set of carbohydrate-active enzymes and complete pectin deconstruction system.</title>
        <authorList>
            <person name="Keggi C."/>
            <person name="Doran-Peterson J."/>
        </authorList>
    </citation>
    <scope>NUCLEOTIDE SEQUENCE [LARGE SCALE GENOMIC DNA]</scope>
    <source>
        <strain evidence="1 2">27C64</strain>
    </source>
</reference>
<accession>A0A5M9WJL9</accession>
<evidence type="ECO:0000313" key="2">
    <source>
        <dbReference type="Proteomes" id="UP000323664"/>
    </source>
</evidence>
<proteinExistence type="predicted"/>
<dbReference type="EMBL" id="RIAS01000001">
    <property type="protein sequence ID" value="KAA8782367.1"/>
    <property type="molecule type" value="Genomic_DNA"/>
</dbReference>
<gene>
    <name evidence="1" type="ORF">EC604_00710</name>
</gene>
<organism evidence="1 2">
    <name type="scientific">Paenibacillus amylolyticus</name>
    <dbReference type="NCBI Taxonomy" id="1451"/>
    <lineage>
        <taxon>Bacteria</taxon>
        <taxon>Bacillati</taxon>
        <taxon>Bacillota</taxon>
        <taxon>Bacilli</taxon>
        <taxon>Bacillales</taxon>
        <taxon>Paenibacillaceae</taxon>
        <taxon>Paenibacillus</taxon>
    </lineage>
</organism>